<dbReference type="Pfam" id="PF13343">
    <property type="entry name" value="SBP_bac_6"/>
    <property type="match status" value="1"/>
</dbReference>
<evidence type="ECO:0000313" key="3">
    <source>
        <dbReference type="EMBL" id="TKV57025.1"/>
    </source>
</evidence>
<dbReference type="PROSITE" id="PS51318">
    <property type="entry name" value="TAT"/>
    <property type="match status" value="1"/>
</dbReference>
<dbReference type="EMBL" id="SZZH01000006">
    <property type="protein sequence ID" value="TKV57025.1"/>
    <property type="molecule type" value="Genomic_DNA"/>
</dbReference>
<proteinExistence type="predicted"/>
<dbReference type="OrthoDB" id="366726at2"/>
<accession>A0A4V6CSU9</accession>
<comment type="caution">
    <text evidence="3">The sequence shown here is derived from an EMBL/GenBank/DDBJ whole genome shotgun (WGS) entry which is preliminary data.</text>
</comment>
<feature type="chain" id="PRO_5020839094" evidence="2">
    <location>
        <begin position="35"/>
        <end position="382"/>
    </location>
</feature>
<name>A0A4V6CSU9_9ACTN</name>
<dbReference type="InterPro" id="IPR006311">
    <property type="entry name" value="TAT_signal"/>
</dbReference>
<dbReference type="SUPFAM" id="SSF53850">
    <property type="entry name" value="Periplasmic binding protein-like II"/>
    <property type="match status" value="1"/>
</dbReference>
<organism evidence="3 4">
    <name type="scientific">Nakamurella flava</name>
    <dbReference type="NCBI Taxonomy" id="2576308"/>
    <lineage>
        <taxon>Bacteria</taxon>
        <taxon>Bacillati</taxon>
        <taxon>Actinomycetota</taxon>
        <taxon>Actinomycetes</taxon>
        <taxon>Nakamurellales</taxon>
        <taxon>Nakamurellaceae</taxon>
        <taxon>Nakamurella</taxon>
    </lineage>
</organism>
<gene>
    <name evidence="3" type="ORF">FDO65_19630</name>
</gene>
<protein>
    <submittedName>
        <fullName evidence="3">ABC transporter substrate-binding protein</fullName>
    </submittedName>
</protein>
<keyword evidence="1 2" id="KW-0732">Signal</keyword>
<dbReference type="AlphaFoldDB" id="A0A4V6CSU9"/>
<feature type="signal peptide" evidence="2">
    <location>
        <begin position="1"/>
        <end position="34"/>
    </location>
</feature>
<evidence type="ECO:0000256" key="1">
    <source>
        <dbReference type="ARBA" id="ARBA00022729"/>
    </source>
</evidence>
<dbReference type="PANTHER" id="PTHR30006">
    <property type="entry name" value="THIAMINE-BINDING PERIPLASMIC PROTEIN-RELATED"/>
    <property type="match status" value="1"/>
</dbReference>
<sequence length="382" mass="41149">MCTDMTVFTRRAALRSAALAVAAGLAAVATTACAPPPAPKEVVTPAGQIQTSDGLVIDGEQIADQQLWDAAVAEGSITLYTGYTENTEAALLKQFKADTKLAVNVVRLTPNRLFERISAEYGAGRLKADVVRTSDSGFASSLSEKGVFQPYEPSTAVNLQEDVSFDGGNYYRTFDPIYTFGYNTAILDAEEAPTSWSVMTDPAMRGKIGIAQVGAGGSALALTRFQRAVLGDEFLTAYAGNRPRIFDSLGAELDSLARGEVQVGTTVVSAVNLAQARNAPVQFVIPQEGFAVYDYYTGVASTASHVNAAKVFLNWNLSKRGQNVFRELGEYPVRTDVQPPNVLGQQFPAFDSPQVHRVLPDQAKEYAKQDQAMWNGLFGYNE</sequence>
<reference evidence="3 4" key="1">
    <citation type="submission" date="2019-05" db="EMBL/GenBank/DDBJ databases">
        <title>Nakamurella sp. N5BH11, whole genome shotgun sequence.</title>
        <authorList>
            <person name="Tuo L."/>
        </authorList>
    </citation>
    <scope>NUCLEOTIDE SEQUENCE [LARGE SCALE GENOMIC DNA]</scope>
    <source>
        <strain evidence="3 4">N5BH11</strain>
    </source>
</reference>
<evidence type="ECO:0000256" key="2">
    <source>
        <dbReference type="SAM" id="SignalP"/>
    </source>
</evidence>
<keyword evidence="4" id="KW-1185">Reference proteome</keyword>
<dbReference type="Proteomes" id="UP000306985">
    <property type="component" value="Unassembled WGS sequence"/>
</dbReference>
<dbReference type="Gene3D" id="3.40.190.10">
    <property type="entry name" value="Periplasmic binding protein-like II"/>
    <property type="match status" value="2"/>
</dbReference>
<evidence type="ECO:0000313" key="4">
    <source>
        <dbReference type="Proteomes" id="UP000306985"/>
    </source>
</evidence>